<dbReference type="EMBL" id="JABMKT010000127">
    <property type="protein sequence ID" value="NYV28540.1"/>
    <property type="molecule type" value="Genomic_DNA"/>
</dbReference>
<feature type="non-terminal residue" evidence="1">
    <location>
        <position position="84"/>
    </location>
</feature>
<proteinExistence type="predicted"/>
<evidence type="ECO:0000313" key="1">
    <source>
        <dbReference type="EMBL" id="NYV28540.1"/>
    </source>
</evidence>
<evidence type="ECO:0000313" key="2">
    <source>
        <dbReference type="Proteomes" id="UP000526184"/>
    </source>
</evidence>
<comment type="caution">
    <text evidence="1">The sequence shown here is derived from an EMBL/GenBank/DDBJ whole genome shotgun (WGS) entry which is preliminary data.</text>
</comment>
<reference evidence="1 2" key="1">
    <citation type="submission" date="2020-05" db="EMBL/GenBank/DDBJ databases">
        <title>Streptobacillus felis strain LHL191014123.</title>
        <authorList>
            <person name="Fawzy A."/>
            <person name="Rau J."/>
            <person name="Risse K."/>
            <person name="Schauerte N."/>
            <person name="Geiger C."/>
            <person name="Blom J."/>
            <person name="Imirzalioglu C."/>
            <person name="Falgenhauer J."/>
            <person name="Bach A."/>
            <person name="Herden C."/>
            <person name="Eisenberg T."/>
        </authorList>
    </citation>
    <scope>NUCLEOTIDE SEQUENCE [LARGE SCALE GENOMIC DNA]</scope>
    <source>
        <strain evidence="1 2">LHL191014123</strain>
    </source>
</reference>
<sequence length="84" mass="9197">KIISNNNINISAKNIINDGNVLISDNINLIAQNNIDNKNGAIIHADKNLNISSTNLNNIGRVNSYGNHVVKYKDKDGNVIEDIN</sequence>
<keyword evidence="2" id="KW-1185">Reference proteome</keyword>
<dbReference type="AlphaFoldDB" id="A0A7Z0PID5"/>
<accession>A0A7Z0PID5</accession>
<protein>
    <submittedName>
        <fullName evidence="1">Uncharacterized protein</fullName>
    </submittedName>
</protein>
<dbReference type="RefSeq" id="WP_180136451.1">
    <property type="nucleotide sequence ID" value="NZ_JABMKT010000127.1"/>
</dbReference>
<gene>
    <name evidence="1" type="ORF">HP397_06980</name>
</gene>
<name>A0A7Z0PID5_9FUSO</name>
<organism evidence="1 2">
    <name type="scientific">Streptobacillus felis</name>
    <dbReference type="NCBI Taxonomy" id="1384509"/>
    <lineage>
        <taxon>Bacteria</taxon>
        <taxon>Fusobacteriati</taxon>
        <taxon>Fusobacteriota</taxon>
        <taxon>Fusobacteriia</taxon>
        <taxon>Fusobacteriales</taxon>
        <taxon>Leptotrichiaceae</taxon>
        <taxon>Streptobacillus</taxon>
    </lineage>
</organism>
<dbReference type="Proteomes" id="UP000526184">
    <property type="component" value="Unassembled WGS sequence"/>
</dbReference>
<feature type="non-terminal residue" evidence="1">
    <location>
        <position position="1"/>
    </location>
</feature>